<reference evidence="1 2" key="1">
    <citation type="submission" date="2022-03" db="EMBL/GenBank/DDBJ databases">
        <authorList>
            <person name="Macdonald S."/>
            <person name="Ahmed S."/>
            <person name="Newling K."/>
        </authorList>
    </citation>
    <scope>NUCLEOTIDE SEQUENCE [LARGE SCALE GENOMIC DNA]</scope>
</reference>
<dbReference type="AlphaFoldDB" id="A0ABC8LPJ7"/>
<evidence type="ECO:0000313" key="2">
    <source>
        <dbReference type="Proteomes" id="UP001642260"/>
    </source>
</evidence>
<sequence length="140" mass="15886">METSNHRYFNVIGSDPEGRLGEAPRLELRSMEESLVLALMLHVASCLEHTTKPPMELAYEITLISLTWLMVMLKLSKKQNPLKSESTVLLVPGKVARCKSLLRRARKRLALRSRSITCLDAKVITLRFIVTLEKIGKELN</sequence>
<dbReference type="EMBL" id="CAKOAT010672931">
    <property type="protein sequence ID" value="CAH8385667.1"/>
    <property type="molecule type" value="Genomic_DNA"/>
</dbReference>
<name>A0ABC8LPJ7_ERUVS</name>
<dbReference type="Proteomes" id="UP001642260">
    <property type="component" value="Unassembled WGS sequence"/>
</dbReference>
<protein>
    <submittedName>
        <fullName evidence="1">Uncharacterized protein</fullName>
    </submittedName>
</protein>
<accession>A0ABC8LPJ7</accession>
<gene>
    <name evidence="1" type="ORF">ERUC_LOCUS38150</name>
</gene>
<comment type="caution">
    <text evidence="1">The sequence shown here is derived from an EMBL/GenBank/DDBJ whole genome shotgun (WGS) entry which is preliminary data.</text>
</comment>
<keyword evidence="2" id="KW-1185">Reference proteome</keyword>
<organism evidence="1 2">
    <name type="scientific">Eruca vesicaria subsp. sativa</name>
    <name type="common">Garden rocket</name>
    <name type="synonym">Eruca sativa</name>
    <dbReference type="NCBI Taxonomy" id="29727"/>
    <lineage>
        <taxon>Eukaryota</taxon>
        <taxon>Viridiplantae</taxon>
        <taxon>Streptophyta</taxon>
        <taxon>Embryophyta</taxon>
        <taxon>Tracheophyta</taxon>
        <taxon>Spermatophyta</taxon>
        <taxon>Magnoliopsida</taxon>
        <taxon>eudicotyledons</taxon>
        <taxon>Gunneridae</taxon>
        <taxon>Pentapetalae</taxon>
        <taxon>rosids</taxon>
        <taxon>malvids</taxon>
        <taxon>Brassicales</taxon>
        <taxon>Brassicaceae</taxon>
        <taxon>Brassiceae</taxon>
        <taxon>Eruca</taxon>
    </lineage>
</organism>
<proteinExistence type="predicted"/>
<evidence type="ECO:0000313" key="1">
    <source>
        <dbReference type="EMBL" id="CAH8385667.1"/>
    </source>
</evidence>